<keyword evidence="2" id="KW-1185">Reference proteome</keyword>
<evidence type="ECO:0000313" key="1">
    <source>
        <dbReference type="EMBL" id="KAJ9110559.1"/>
    </source>
</evidence>
<dbReference type="Proteomes" id="UP001230649">
    <property type="component" value="Unassembled WGS sequence"/>
</dbReference>
<dbReference type="EMBL" id="JASBWS010000023">
    <property type="protein sequence ID" value="KAJ9110559.1"/>
    <property type="molecule type" value="Genomic_DNA"/>
</dbReference>
<reference evidence="1" key="1">
    <citation type="submission" date="2023-04" db="EMBL/GenBank/DDBJ databases">
        <title>Draft Genome sequencing of Naganishia species isolated from polar environments using Oxford Nanopore Technology.</title>
        <authorList>
            <person name="Leo P."/>
            <person name="Venkateswaran K."/>
        </authorList>
    </citation>
    <scope>NUCLEOTIDE SEQUENCE</scope>
    <source>
        <strain evidence="1">MNA-CCFEE 5262</strain>
    </source>
</reference>
<accession>A0ACC2WFM4</accession>
<protein>
    <submittedName>
        <fullName evidence="1">Uncharacterized protein</fullName>
    </submittedName>
</protein>
<organism evidence="1 2">
    <name type="scientific">Naganishia adeliensis</name>
    <dbReference type="NCBI Taxonomy" id="92952"/>
    <lineage>
        <taxon>Eukaryota</taxon>
        <taxon>Fungi</taxon>
        <taxon>Dikarya</taxon>
        <taxon>Basidiomycota</taxon>
        <taxon>Agaricomycotina</taxon>
        <taxon>Tremellomycetes</taxon>
        <taxon>Filobasidiales</taxon>
        <taxon>Filobasidiaceae</taxon>
        <taxon>Naganishia</taxon>
    </lineage>
</organism>
<gene>
    <name evidence="1" type="ORF">QFC20_002888</name>
</gene>
<comment type="caution">
    <text evidence="1">The sequence shown here is derived from an EMBL/GenBank/DDBJ whole genome shotgun (WGS) entry which is preliminary data.</text>
</comment>
<evidence type="ECO:0000313" key="2">
    <source>
        <dbReference type="Proteomes" id="UP001230649"/>
    </source>
</evidence>
<proteinExistence type="predicted"/>
<name>A0ACC2WFM4_9TREE</name>
<sequence length="84" mass="9057">MPLVRFAALGRAVEPEMNDQSDSSAAYYNVGCLAHLLSVADARFYMVVETPLTLIRWTLAYGPSLVALGQEALDDLVSVAIADI</sequence>